<name>A0A5B0WR50_9GAMM</name>
<dbReference type="InterPro" id="IPR002840">
    <property type="entry name" value="PMDh-S-like_dom"/>
</dbReference>
<feature type="domain" description="Phosphomevalonate dehydratase small subunit-like" evidence="2">
    <location>
        <begin position="26"/>
        <end position="107"/>
    </location>
</feature>
<protein>
    <submittedName>
        <fullName evidence="3">DUF126 domain-containing protein</fullName>
    </submittedName>
</protein>
<evidence type="ECO:0000313" key="3">
    <source>
        <dbReference type="EMBL" id="KAA1188399.1"/>
    </source>
</evidence>
<evidence type="ECO:0000259" key="2">
    <source>
        <dbReference type="Pfam" id="PF01989"/>
    </source>
</evidence>
<dbReference type="Gene3D" id="3.50.30.10">
    <property type="entry name" value="Phosphohistidine domain"/>
    <property type="match status" value="1"/>
</dbReference>
<comment type="caution">
    <text evidence="3">The sequence shown here is derived from an EMBL/GenBank/DDBJ whole genome shotgun (WGS) entry which is preliminary data.</text>
</comment>
<dbReference type="RefSeq" id="WP_149612864.1">
    <property type="nucleotide sequence ID" value="NZ_VTUX01000010.1"/>
</dbReference>
<sequence length="146" mass="14945">MAVTVPVRMLVDRAASGELLLLSEGLSFWGGLDPASGEIIDRQHPQHGAKVTGKVLVLPSPRGSTAAPGALLECLCEHSGPAAIVLATCDPTAIAAVLAAQMIEHPAIPVAQLLDPADLQVLTGIAYANVGQGLLTEIQPGWSSLS</sequence>
<evidence type="ECO:0000256" key="1">
    <source>
        <dbReference type="ARBA" id="ARBA00023239"/>
    </source>
</evidence>
<evidence type="ECO:0000313" key="4">
    <source>
        <dbReference type="Proteomes" id="UP000323708"/>
    </source>
</evidence>
<proteinExistence type="predicted"/>
<dbReference type="GO" id="GO:0016829">
    <property type="term" value="F:lyase activity"/>
    <property type="evidence" value="ECO:0007669"/>
    <property type="project" value="UniProtKB-KW"/>
</dbReference>
<gene>
    <name evidence="3" type="ORF">F0M18_18040</name>
</gene>
<dbReference type="AlphaFoldDB" id="A0A5B0WR50"/>
<dbReference type="Pfam" id="PF01989">
    <property type="entry name" value="AcnX_swivel_put"/>
    <property type="match status" value="1"/>
</dbReference>
<keyword evidence="4" id="KW-1185">Reference proteome</keyword>
<organism evidence="3 4">
    <name type="scientific">Pseudohalioglobus sediminis</name>
    <dbReference type="NCBI Taxonomy" id="2606449"/>
    <lineage>
        <taxon>Bacteria</taxon>
        <taxon>Pseudomonadati</taxon>
        <taxon>Pseudomonadota</taxon>
        <taxon>Gammaproteobacteria</taxon>
        <taxon>Cellvibrionales</taxon>
        <taxon>Halieaceae</taxon>
        <taxon>Pseudohalioglobus</taxon>
    </lineage>
</organism>
<reference evidence="3 4" key="1">
    <citation type="submission" date="2019-09" db="EMBL/GenBank/DDBJ databases">
        <authorList>
            <person name="Chen X.-Y."/>
        </authorList>
    </citation>
    <scope>NUCLEOTIDE SEQUENCE [LARGE SCALE GENOMIC DNA]</scope>
    <source>
        <strain evidence="3 4">NY5</strain>
    </source>
</reference>
<dbReference type="Proteomes" id="UP000323708">
    <property type="component" value="Unassembled WGS sequence"/>
</dbReference>
<dbReference type="SUPFAM" id="SSF52016">
    <property type="entry name" value="LeuD/IlvD-like"/>
    <property type="match status" value="1"/>
</dbReference>
<dbReference type="PANTHER" id="PTHR36577">
    <property type="entry name" value="DUF521 DOMAIN PROTEIN (AFU_ORTHOLOGUE AFUA_6G00490)"/>
    <property type="match status" value="1"/>
</dbReference>
<dbReference type="PANTHER" id="PTHR36577:SF3">
    <property type="entry name" value="DUF521 DOMAIN PROTEIN (AFU_ORTHOLOGUE AFUA_6G00490)"/>
    <property type="match status" value="1"/>
</dbReference>
<keyword evidence="1" id="KW-0456">Lyase</keyword>
<accession>A0A5B0WR50</accession>
<dbReference type="EMBL" id="VTUX01000010">
    <property type="protein sequence ID" value="KAA1188399.1"/>
    <property type="molecule type" value="Genomic_DNA"/>
</dbReference>